<sequence>MKKNRFLMESCNSCNSSNIESFDPQSIDSQISKFESNTNVDRYRQDFDTYIAPYMYPPKNDVIPVPIPADADLNYNLIPNTVTYLKSEELNSPTNIFQNLPTMLSCCLCCIILIFIATRILKINL</sequence>
<reference evidence="2" key="1">
    <citation type="journal article" date="2017" name="Science">
        <title>Giant viruses with an expanded complement of translation system components.</title>
        <authorList>
            <person name="Schulz F."/>
            <person name="Yutin N."/>
            <person name="Ivanova N.N."/>
            <person name="Ortega D.R."/>
            <person name="Lee T.K."/>
            <person name="Vierheilig J."/>
            <person name="Daims H."/>
            <person name="Horn M."/>
            <person name="Wagner M."/>
            <person name="Jensen G.J."/>
            <person name="Kyrpides N.C."/>
            <person name="Koonin E.V."/>
            <person name="Woyke T."/>
        </authorList>
    </citation>
    <scope>NUCLEOTIDE SEQUENCE</scope>
    <source>
        <strain evidence="2">CTV1</strain>
    </source>
</reference>
<keyword evidence="1" id="KW-0472">Membrane</keyword>
<feature type="transmembrane region" description="Helical" evidence="1">
    <location>
        <begin position="100"/>
        <end position="121"/>
    </location>
</feature>
<name>A0A1V0SBN2_9VIRU</name>
<proteinExistence type="predicted"/>
<keyword evidence="1" id="KW-0812">Transmembrane</keyword>
<protein>
    <submittedName>
        <fullName evidence="2">Uncharacterized protein</fullName>
    </submittedName>
</protein>
<accession>A0A1V0SBN2</accession>
<evidence type="ECO:0000313" key="2">
    <source>
        <dbReference type="EMBL" id="ARF09113.1"/>
    </source>
</evidence>
<evidence type="ECO:0000256" key="1">
    <source>
        <dbReference type="SAM" id="Phobius"/>
    </source>
</evidence>
<keyword evidence="1" id="KW-1133">Transmembrane helix</keyword>
<dbReference type="EMBL" id="KY684084">
    <property type="protein sequence ID" value="ARF09113.1"/>
    <property type="molecule type" value="Genomic_DNA"/>
</dbReference>
<gene>
    <name evidence="2" type="ORF">Catovirus_2_62</name>
</gene>
<organism evidence="2">
    <name type="scientific">Catovirus CTV1</name>
    <dbReference type="NCBI Taxonomy" id="1977631"/>
    <lineage>
        <taxon>Viruses</taxon>
        <taxon>Varidnaviria</taxon>
        <taxon>Bamfordvirae</taxon>
        <taxon>Nucleocytoviricota</taxon>
        <taxon>Megaviricetes</taxon>
        <taxon>Imitervirales</taxon>
        <taxon>Mimiviridae</taxon>
        <taxon>Klosneuvirinae</taxon>
        <taxon>Catovirus</taxon>
    </lineage>
</organism>